<evidence type="ECO:0000313" key="2">
    <source>
        <dbReference type="EMBL" id="MBE9397741.1"/>
    </source>
</evidence>
<protein>
    <submittedName>
        <fullName evidence="2">Uncharacterized protein</fullName>
    </submittedName>
</protein>
<feature type="compositionally biased region" description="Basic and acidic residues" evidence="1">
    <location>
        <begin position="1"/>
        <end position="18"/>
    </location>
</feature>
<keyword evidence="3" id="KW-1185">Reference proteome</keyword>
<dbReference type="InterPro" id="IPR015928">
    <property type="entry name" value="Aconitase/3IPM_dehydase_swvl"/>
</dbReference>
<dbReference type="EMBL" id="JADEYS010000009">
    <property type="protein sequence ID" value="MBE9397741.1"/>
    <property type="molecule type" value="Genomic_DNA"/>
</dbReference>
<evidence type="ECO:0000256" key="1">
    <source>
        <dbReference type="SAM" id="MobiDB-lite"/>
    </source>
</evidence>
<gene>
    <name evidence="2" type="ORF">IOQ59_10770</name>
</gene>
<dbReference type="AlphaFoldDB" id="A0A8J7KA94"/>
<dbReference type="Gene3D" id="3.20.19.10">
    <property type="entry name" value="Aconitase, domain 4"/>
    <property type="match status" value="1"/>
</dbReference>
<accession>A0A8J7KA94</accession>
<sequence length="59" mass="6464">MPKMARDGIIPKKHDSVDRPQNQIKEVKAKAPPAAHLNNVASTGSSRKPATNSVWFSRV</sequence>
<reference evidence="2" key="1">
    <citation type="submission" date="2020-10" db="EMBL/GenBank/DDBJ databases">
        <title>Bacterium isolated from coastal waters sediment.</title>
        <authorList>
            <person name="Chen R.-J."/>
            <person name="Lu D.-C."/>
            <person name="Zhu K.-L."/>
            <person name="Du Z.-J."/>
        </authorList>
    </citation>
    <scope>NUCLEOTIDE SEQUENCE</scope>
    <source>
        <strain evidence="2">N1Y112</strain>
    </source>
</reference>
<dbReference type="Proteomes" id="UP000640333">
    <property type="component" value="Unassembled WGS sequence"/>
</dbReference>
<feature type="region of interest" description="Disordered" evidence="1">
    <location>
        <begin position="1"/>
        <end position="59"/>
    </location>
</feature>
<feature type="compositionally biased region" description="Polar residues" evidence="1">
    <location>
        <begin position="39"/>
        <end position="59"/>
    </location>
</feature>
<name>A0A8J7KA94_9GAMM</name>
<proteinExistence type="predicted"/>
<comment type="caution">
    <text evidence="2">The sequence shown here is derived from an EMBL/GenBank/DDBJ whole genome shotgun (WGS) entry which is preliminary data.</text>
</comment>
<organism evidence="2 3">
    <name type="scientific">Pontibacterium sinense</name>
    <dbReference type="NCBI Taxonomy" id="2781979"/>
    <lineage>
        <taxon>Bacteria</taxon>
        <taxon>Pseudomonadati</taxon>
        <taxon>Pseudomonadota</taxon>
        <taxon>Gammaproteobacteria</taxon>
        <taxon>Oceanospirillales</taxon>
        <taxon>Oceanospirillaceae</taxon>
        <taxon>Pontibacterium</taxon>
    </lineage>
</organism>
<evidence type="ECO:0000313" key="3">
    <source>
        <dbReference type="Proteomes" id="UP000640333"/>
    </source>
</evidence>